<feature type="region of interest" description="Disordered" evidence="1">
    <location>
        <begin position="1"/>
        <end position="97"/>
    </location>
</feature>
<organism evidence="2">
    <name type="scientific">uncultured Nocardioidaceae bacterium</name>
    <dbReference type="NCBI Taxonomy" id="253824"/>
    <lineage>
        <taxon>Bacteria</taxon>
        <taxon>Bacillati</taxon>
        <taxon>Actinomycetota</taxon>
        <taxon>Actinomycetes</taxon>
        <taxon>Propionibacteriales</taxon>
        <taxon>Nocardioidaceae</taxon>
        <taxon>environmental samples</taxon>
    </lineage>
</organism>
<feature type="non-terminal residue" evidence="2">
    <location>
        <position position="1"/>
    </location>
</feature>
<accession>A0A6J4L249</accession>
<dbReference type="EMBL" id="CADCUH010000027">
    <property type="protein sequence ID" value="CAA9320677.1"/>
    <property type="molecule type" value="Genomic_DNA"/>
</dbReference>
<name>A0A6J4L249_9ACTN</name>
<dbReference type="AlphaFoldDB" id="A0A6J4L249"/>
<evidence type="ECO:0000313" key="2">
    <source>
        <dbReference type="EMBL" id="CAA9320677.1"/>
    </source>
</evidence>
<reference evidence="2" key="1">
    <citation type="submission" date="2020-02" db="EMBL/GenBank/DDBJ databases">
        <authorList>
            <person name="Meier V. D."/>
        </authorList>
    </citation>
    <scope>NUCLEOTIDE SEQUENCE</scope>
    <source>
        <strain evidence="2">AVDCRST_MAG36</strain>
    </source>
</reference>
<proteinExistence type="predicted"/>
<protein>
    <submittedName>
        <fullName evidence="2">Uncharacterized protein</fullName>
    </submittedName>
</protein>
<gene>
    <name evidence="2" type="ORF">AVDCRST_MAG36-497</name>
</gene>
<feature type="non-terminal residue" evidence="2">
    <location>
        <position position="97"/>
    </location>
</feature>
<evidence type="ECO:0000256" key="1">
    <source>
        <dbReference type="SAM" id="MobiDB-lite"/>
    </source>
</evidence>
<sequence>GVPDRRLRCGGGCLQGHQRRRRARPGGRDHRLRAVPARRPRPAGPRPPRRDRRSAGPARRRHVRRLRGLRGRHRGGPAGGAARGADLHPLCGRPSSL</sequence>
<feature type="compositionally biased region" description="Basic residues" evidence="1">
    <location>
        <begin position="17"/>
        <end position="75"/>
    </location>
</feature>